<feature type="region of interest" description="Disordered" evidence="1">
    <location>
        <begin position="1"/>
        <end position="57"/>
    </location>
</feature>
<feature type="region of interest" description="Disordered" evidence="1">
    <location>
        <begin position="375"/>
        <end position="498"/>
    </location>
</feature>
<name>A0A2H3JFY2_WOLCO</name>
<sequence length="572" mass="61150">MTRPLFESLPKLAYPTPGPPHYNERGELLPPISMHLTPRVPLGSNSNQSGPSLTPLTRSLTRQPMFAFPHPAVRSTKPATQSPLIETPASTATSAPTPPIALPNFNAYQPELGSSSTPDLTQRHIRVCRMYGCSTILSPNHLWTSQRTKRTRLSLGDESIMRDPVNGQAQNSPASLKSATMGRGEDQDRSDENATPSQHYKRLQMPLNTSSAEIIADCPSSPELPLIVHSLEHSDANPSSTSMNSSARSHVTQRPGLAQFRELNRTGSDSPVSSDAYARSRSFIGTETHSGPSQQNECSSVAETPHSVADAKGTVESPAILQSAQTSSEGQTSAKELTTNGMAILNRGIPGSQTVVADVLPPTLKCDAAGLLNEADGSLVPNSSDPDGDGSQDDDADMQSSTKSPLQRSPCIELSPLQSPTSRSPIGPSREVDLKSNTASDVALSDLTPLEASEGESEVDSSESESESDDEPLATKLRRNALSNNTRPTHSRRRSTATGRTFTQRFLGFLNAQAHYLRYKYDQGAVVDAAKPTLFTFGGEYSVVADPTGGVVDTMAKDIAAHVQSVLGVKFK</sequence>
<protein>
    <submittedName>
        <fullName evidence="2">Uncharacterized protein</fullName>
    </submittedName>
</protein>
<evidence type="ECO:0000313" key="3">
    <source>
        <dbReference type="Proteomes" id="UP000218811"/>
    </source>
</evidence>
<keyword evidence="3" id="KW-1185">Reference proteome</keyword>
<feature type="compositionally biased region" description="Polar residues" evidence="1">
    <location>
        <begin position="285"/>
        <end position="302"/>
    </location>
</feature>
<feature type="compositionally biased region" description="Polar residues" evidence="1">
    <location>
        <begin position="236"/>
        <end position="252"/>
    </location>
</feature>
<feature type="region of interest" description="Disordered" evidence="1">
    <location>
        <begin position="285"/>
        <end position="310"/>
    </location>
</feature>
<organism evidence="2 3">
    <name type="scientific">Wolfiporia cocos (strain MD-104)</name>
    <name type="common">Brown rot fungus</name>
    <dbReference type="NCBI Taxonomy" id="742152"/>
    <lineage>
        <taxon>Eukaryota</taxon>
        <taxon>Fungi</taxon>
        <taxon>Dikarya</taxon>
        <taxon>Basidiomycota</taxon>
        <taxon>Agaricomycotina</taxon>
        <taxon>Agaricomycetes</taxon>
        <taxon>Polyporales</taxon>
        <taxon>Phaeolaceae</taxon>
        <taxon>Wolfiporia</taxon>
    </lineage>
</organism>
<proteinExistence type="predicted"/>
<evidence type="ECO:0000313" key="2">
    <source>
        <dbReference type="EMBL" id="PCH41100.1"/>
    </source>
</evidence>
<feature type="compositionally biased region" description="Acidic residues" evidence="1">
    <location>
        <begin position="453"/>
        <end position="472"/>
    </location>
</feature>
<dbReference type="AlphaFoldDB" id="A0A2H3JFY2"/>
<dbReference type="EMBL" id="KB468113">
    <property type="protein sequence ID" value="PCH41100.1"/>
    <property type="molecule type" value="Genomic_DNA"/>
</dbReference>
<feature type="region of interest" description="Disordered" evidence="1">
    <location>
        <begin position="155"/>
        <end position="199"/>
    </location>
</feature>
<gene>
    <name evidence="2" type="ORF">WOLCODRAFT_151142</name>
</gene>
<feature type="region of interest" description="Disordered" evidence="1">
    <location>
        <begin position="233"/>
        <end position="254"/>
    </location>
</feature>
<reference evidence="2 3" key="1">
    <citation type="journal article" date="2012" name="Science">
        <title>The Paleozoic origin of enzymatic lignin decomposition reconstructed from 31 fungal genomes.</title>
        <authorList>
            <person name="Floudas D."/>
            <person name="Binder M."/>
            <person name="Riley R."/>
            <person name="Barry K."/>
            <person name="Blanchette R.A."/>
            <person name="Henrissat B."/>
            <person name="Martinez A.T."/>
            <person name="Otillar R."/>
            <person name="Spatafora J.W."/>
            <person name="Yadav J.S."/>
            <person name="Aerts A."/>
            <person name="Benoit I."/>
            <person name="Boyd A."/>
            <person name="Carlson A."/>
            <person name="Copeland A."/>
            <person name="Coutinho P.M."/>
            <person name="de Vries R.P."/>
            <person name="Ferreira P."/>
            <person name="Findley K."/>
            <person name="Foster B."/>
            <person name="Gaskell J."/>
            <person name="Glotzer D."/>
            <person name="Gorecki P."/>
            <person name="Heitman J."/>
            <person name="Hesse C."/>
            <person name="Hori C."/>
            <person name="Igarashi K."/>
            <person name="Jurgens J.A."/>
            <person name="Kallen N."/>
            <person name="Kersten P."/>
            <person name="Kohler A."/>
            <person name="Kuees U."/>
            <person name="Kumar T.K.A."/>
            <person name="Kuo A."/>
            <person name="LaButti K."/>
            <person name="Larrondo L.F."/>
            <person name="Lindquist E."/>
            <person name="Ling A."/>
            <person name="Lombard V."/>
            <person name="Lucas S."/>
            <person name="Lundell T."/>
            <person name="Martin R."/>
            <person name="McLaughlin D.J."/>
            <person name="Morgenstern I."/>
            <person name="Morin E."/>
            <person name="Murat C."/>
            <person name="Nagy L.G."/>
            <person name="Nolan M."/>
            <person name="Ohm R.A."/>
            <person name="Patyshakuliyeva A."/>
            <person name="Rokas A."/>
            <person name="Ruiz-Duenas F.J."/>
            <person name="Sabat G."/>
            <person name="Salamov A."/>
            <person name="Samejima M."/>
            <person name="Schmutz J."/>
            <person name="Slot J.C."/>
            <person name="St John F."/>
            <person name="Stenlid J."/>
            <person name="Sun H."/>
            <person name="Sun S."/>
            <person name="Syed K."/>
            <person name="Tsang A."/>
            <person name="Wiebenga A."/>
            <person name="Young D."/>
            <person name="Pisabarro A."/>
            <person name="Eastwood D.C."/>
            <person name="Martin F."/>
            <person name="Cullen D."/>
            <person name="Grigoriev I.V."/>
            <person name="Hibbett D.S."/>
        </authorList>
    </citation>
    <scope>NUCLEOTIDE SEQUENCE [LARGE SCALE GENOMIC DNA]</scope>
    <source>
        <strain evidence="2 3">MD-104</strain>
    </source>
</reference>
<dbReference type="OrthoDB" id="3266602at2759"/>
<accession>A0A2H3JFY2</accession>
<dbReference type="Proteomes" id="UP000218811">
    <property type="component" value="Unassembled WGS sequence"/>
</dbReference>
<feature type="compositionally biased region" description="Acidic residues" evidence="1">
    <location>
        <begin position="386"/>
        <end position="397"/>
    </location>
</feature>
<feature type="compositionally biased region" description="Basic and acidic residues" evidence="1">
    <location>
        <begin position="183"/>
        <end position="192"/>
    </location>
</feature>
<feature type="compositionally biased region" description="Polar residues" evidence="1">
    <location>
        <begin position="167"/>
        <end position="178"/>
    </location>
</feature>
<evidence type="ECO:0000256" key="1">
    <source>
        <dbReference type="SAM" id="MobiDB-lite"/>
    </source>
</evidence>
<feature type="compositionally biased region" description="Polar residues" evidence="1">
    <location>
        <begin position="43"/>
        <end position="57"/>
    </location>
</feature>